<dbReference type="EMBL" id="PTQR01000002">
    <property type="protein sequence ID" value="TKX27674.1"/>
    <property type="molecule type" value="Genomic_DNA"/>
</dbReference>
<accession>A0A4U7BG33</accession>
<evidence type="ECO:0000256" key="1">
    <source>
        <dbReference type="SAM" id="MobiDB-lite"/>
    </source>
</evidence>
<proteinExistence type="predicted"/>
<protein>
    <submittedName>
        <fullName evidence="2">Uncharacterized protein</fullName>
    </submittedName>
</protein>
<evidence type="ECO:0000313" key="2">
    <source>
        <dbReference type="EMBL" id="TKX27674.1"/>
    </source>
</evidence>
<gene>
    <name evidence="2" type="ORF">C1H76_0100</name>
</gene>
<dbReference type="Proteomes" id="UP000308133">
    <property type="component" value="Unassembled WGS sequence"/>
</dbReference>
<dbReference type="AlphaFoldDB" id="A0A4U7BG33"/>
<evidence type="ECO:0000313" key="3">
    <source>
        <dbReference type="Proteomes" id="UP000308133"/>
    </source>
</evidence>
<name>A0A4U7BG33_9PEZI</name>
<sequence>MVIDNLDLESFRSLSITNHNAARISKIHRQYRFLAANYPLVLRTLYATGAPHHIGILELYNALRKKCCFLCNNPAAYIYLPTCQRICPQCMIIAPEALPVPIEIAEHKYLLPRSVLLELPHFVSLSLVQDIKACDTTRGLRRSPRKVRHETKYQEKDTRHGASPILEGRRLWDHAGVSPRTRRDIRNWQQNIRYRSYLAMNTERVVFIDQAALFTRAMEVHGSHDELLAKVKETREQAWQRHWDESTPENPGDRWPQPPTINHQYDGKRLGAIERILACVAAPAFATKVSRKRLRMLL</sequence>
<feature type="region of interest" description="Disordered" evidence="1">
    <location>
        <begin position="241"/>
        <end position="262"/>
    </location>
</feature>
<comment type="caution">
    <text evidence="2">The sequence shown here is derived from an EMBL/GenBank/DDBJ whole genome shotgun (WGS) entry which is preliminary data.</text>
</comment>
<organism evidence="2 3">
    <name type="scientific">Elsinoe australis</name>
    <dbReference type="NCBI Taxonomy" id="40998"/>
    <lineage>
        <taxon>Eukaryota</taxon>
        <taxon>Fungi</taxon>
        <taxon>Dikarya</taxon>
        <taxon>Ascomycota</taxon>
        <taxon>Pezizomycotina</taxon>
        <taxon>Dothideomycetes</taxon>
        <taxon>Dothideomycetidae</taxon>
        <taxon>Myriangiales</taxon>
        <taxon>Elsinoaceae</taxon>
        <taxon>Elsinoe</taxon>
    </lineage>
</organism>
<reference evidence="2 3" key="1">
    <citation type="submission" date="2018-02" db="EMBL/GenBank/DDBJ databases">
        <title>Draft genome sequences of Elsinoe sp., causing black scab on jojoba.</title>
        <authorList>
            <person name="Stodart B."/>
            <person name="Jeffress S."/>
            <person name="Ash G."/>
            <person name="Arun Chinnappa K."/>
        </authorList>
    </citation>
    <scope>NUCLEOTIDE SEQUENCE [LARGE SCALE GENOMIC DNA]</scope>
    <source>
        <strain evidence="2 3">Hillstone_2</strain>
    </source>
</reference>